<dbReference type="SUPFAM" id="SSF51735">
    <property type="entry name" value="NAD(P)-binding Rossmann-fold domains"/>
    <property type="match status" value="1"/>
</dbReference>
<dbReference type="GO" id="GO:0016616">
    <property type="term" value="F:oxidoreductase activity, acting on the CH-OH group of donors, NAD or NADP as acceptor"/>
    <property type="evidence" value="ECO:0007669"/>
    <property type="project" value="UniProtKB-ARBA"/>
</dbReference>
<evidence type="ECO:0000256" key="1">
    <source>
        <dbReference type="ARBA" id="ARBA00006484"/>
    </source>
</evidence>
<sequence>MPTNAEKNLTGKTILITGASSGIGRSTAFEFARSSPSDLKLILTARRLDRLEQIKDEIRKEVGDGVRVHIQKLDVSKPDEIEGLVDKLPEDFRGVDVLVNNAGFMTGVERAPDIPQNVIDDVLATNVTGVIHMTQAILPIFKARPDGGKGDIIMLGSIAGREAYVGGAIYCASKAAIRSFTDALRRELINTRIRVITVDPGQVLTEFTLLRYRGDKEKADAVYAGCDPLTPDDVAEVIVFAASRRENVVVADTLLFPTYQVRPMCQTKHRNGLLKLLIKRHGFQGSIGLQRLG</sequence>
<reference evidence="5" key="1">
    <citation type="journal article" date="2020" name="Stud. Mycol.">
        <title>101 Dothideomycetes genomes: a test case for predicting lifestyles and emergence of pathogens.</title>
        <authorList>
            <person name="Haridas S."/>
            <person name="Albert R."/>
            <person name="Binder M."/>
            <person name="Bloem J."/>
            <person name="Labutti K."/>
            <person name="Salamov A."/>
            <person name="Andreopoulos B."/>
            <person name="Baker S."/>
            <person name="Barry K."/>
            <person name="Bills G."/>
            <person name="Bluhm B."/>
            <person name="Cannon C."/>
            <person name="Castanera R."/>
            <person name="Culley D."/>
            <person name="Daum C."/>
            <person name="Ezra D."/>
            <person name="Gonzalez J."/>
            <person name="Henrissat B."/>
            <person name="Kuo A."/>
            <person name="Liang C."/>
            <person name="Lipzen A."/>
            <person name="Lutzoni F."/>
            <person name="Magnuson J."/>
            <person name="Mondo S."/>
            <person name="Nolan M."/>
            <person name="Ohm R."/>
            <person name="Pangilinan J."/>
            <person name="Park H.-J."/>
            <person name="Ramirez L."/>
            <person name="Alfaro M."/>
            <person name="Sun H."/>
            <person name="Tritt A."/>
            <person name="Yoshinaga Y."/>
            <person name="Zwiers L.-H."/>
            <person name="Turgeon B."/>
            <person name="Goodwin S."/>
            <person name="Spatafora J."/>
            <person name="Crous P."/>
            <person name="Grigoriev I."/>
        </authorList>
    </citation>
    <scope>NUCLEOTIDE SEQUENCE</scope>
    <source>
        <strain evidence="5">CBS 627.86</strain>
    </source>
</reference>
<name>A0A6A5Z374_9PLEO</name>
<dbReference type="FunFam" id="3.40.50.720:FF:000047">
    <property type="entry name" value="NADP-dependent L-serine/L-allo-threonine dehydrogenase"/>
    <property type="match status" value="1"/>
</dbReference>
<dbReference type="PANTHER" id="PTHR42901">
    <property type="entry name" value="ALCOHOL DEHYDROGENASE"/>
    <property type="match status" value="1"/>
</dbReference>
<evidence type="ECO:0000256" key="2">
    <source>
        <dbReference type="ARBA" id="ARBA00022857"/>
    </source>
</evidence>
<dbReference type="Pfam" id="PF00106">
    <property type="entry name" value="adh_short"/>
    <property type="match status" value="1"/>
</dbReference>
<gene>
    <name evidence="5" type="ORF">BDV96DRAFT_496091</name>
</gene>
<keyword evidence="3" id="KW-0560">Oxidoreductase</keyword>
<evidence type="ECO:0000313" key="5">
    <source>
        <dbReference type="EMBL" id="KAF2113862.1"/>
    </source>
</evidence>
<evidence type="ECO:0000256" key="4">
    <source>
        <dbReference type="RuleBase" id="RU000363"/>
    </source>
</evidence>
<comment type="similarity">
    <text evidence="1 4">Belongs to the short-chain dehydrogenases/reductases (SDR) family.</text>
</comment>
<keyword evidence="2" id="KW-0521">NADP</keyword>
<dbReference type="PRINTS" id="PR00081">
    <property type="entry name" value="GDHRDH"/>
</dbReference>
<accession>A0A6A5Z374</accession>
<dbReference type="PANTHER" id="PTHR42901:SF1">
    <property type="entry name" value="ALCOHOL DEHYDROGENASE"/>
    <property type="match status" value="1"/>
</dbReference>
<dbReference type="EMBL" id="ML977327">
    <property type="protein sequence ID" value="KAF2113862.1"/>
    <property type="molecule type" value="Genomic_DNA"/>
</dbReference>
<evidence type="ECO:0000256" key="3">
    <source>
        <dbReference type="ARBA" id="ARBA00023002"/>
    </source>
</evidence>
<dbReference type="OrthoDB" id="6251714at2759"/>
<dbReference type="PRINTS" id="PR00080">
    <property type="entry name" value="SDRFAMILY"/>
</dbReference>
<dbReference type="InterPro" id="IPR020904">
    <property type="entry name" value="Sc_DH/Rdtase_CS"/>
</dbReference>
<dbReference type="PROSITE" id="PS00061">
    <property type="entry name" value="ADH_SHORT"/>
    <property type="match status" value="1"/>
</dbReference>
<evidence type="ECO:0000313" key="6">
    <source>
        <dbReference type="Proteomes" id="UP000799770"/>
    </source>
</evidence>
<dbReference type="Gene3D" id="3.40.50.720">
    <property type="entry name" value="NAD(P)-binding Rossmann-like Domain"/>
    <property type="match status" value="1"/>
</dbReference>
<dbReference type="AlphaFoldDB" id="A0A6A5Z374"/>
<dbReference type="Proteomes" id="UP000799770">
    <property type="component" value="Unassembled WGS sequence"/>
</dbReference>
<dbReference type="InterPro" id="IPR036291">
    <property type="entry name" value="NAD(P)-bd_dom_sf"/>
</dbReference>
<protein>
    <submittedName>
        <fullName evidence="5">Oxidoreductase</fullName>
    </submittedName>
</protein>
<dbReference type="InterPro" id="IPR002347">
    <property type="entry name" value="SDR_fam"/>
</dbReference>
<keyword evidence="6" id="KW-1185">Reference proteome</keyword>
<proteinExistence type="inferred from homology"/>
<organism evidence="5 6">
    <name type="scientific">Lophiotrema nucula</name>
    <dbReference type="NCBI Taxonomy" id="690887"/>
    <lineage>
        <taxon>Eukaryota</taxon>
        <taxon>Fungi</taxon>
        <taxon>Dikarya</taxon>
        <taxon>Ascomycota</taxon>
        <taxon>Pezizomycotina</taxon>
        <taxon>Dothideomycetes</taxon>
        <taxon>Pleosporomycetidae</taxon>
        <taxon>Pleosporales</taxon>
        <taxon>Lophiotremataceae</taxon>
        <taxon>Lophiotrema</taxon>
    </lineage>
</organism>